<evidence type="ECO:0000259" key="2">
    <source>
        <dbReference type="PROSITE" id="PS50011"/>
    </source>
</evidence>
<keyword evidence="4" id="KW-1185">Reference proteome</keyword>
<protein>
    <submittedName>
        <fullName evidence="3">ABC1 kinase family protein</fullName>
    </submittedName>
</protein>
<feature type="domain" description="Protein kinase" evidence="2">
    <location>
        <begin position="114"/>
        <end position="428"/>
    </location>
</feature>
<proteinExistence type="predicted"/>
<name>A0ABW1NLN7_9ACTN</name>
<organism evidence="3 4">
    <name type="scientific">Sphaerisporangium aureirubrum</name>
    <dbReference type="NCBI Taxonomy" id="1544736"/>
    <lineage>
        <taxon>Bacteria</taxon>
        <taxon>Bacillati</taxon>
        <taxon>Actinomycetota</taxon>
        <taxon>Actinomycetes</taxon>
        <taxon>Streptosporangiales</taxon>
        <taxon>Streptosporangiaceae</taxon>
        <taxon>Sphaerisporangium</taxon>
    </lineage>
</organism>
<dbReference type="InterPro" id="IPR004147">
    <property type="entry name" value="ABC1_dom"/>
</dbReference>
<dbReference type="GO" id="GO:0016301">
    <property type="term" value="F:kinase activity"/>
    <property type="evidence" value="ECO:0007669"/>
    <property type="project" value="UniProtKB-KW"/>
</dbReference>
<evidence type="ECO:0000313" key="4">
    <source>
        <dbReference type="Proteomes" id="UP001596137"/>
    </source>
</evidence>
<dbReference type="Gene3D" id="1.10.510.10">
    <property type="entry name" value="Transferase(Phosphotransferase) domain 1"/>
    <property type="match status" value="1"/>
</dbReference>
<comment type="caution">
    <text evidence="3">The sequence shown here is derived from an EMBL/GenBank/DDBJ whole genome shotgun (WGS) entry which is preliminary data.</text>
</comment>
<dbReference type="RefSeq" id="WP_380756295.1">
    <property type="nucleotide sequence ID" value="NZ_JBHSRF010000034.1"/>
</dbReference>
<dbReference type="InterPro" id="IPR011009">
    <property type="entry name" value="Kinase-like_dom_sf"/>
</dbReference>
<dbReference type="InterPro" id="IPR052402">
    <property type="entry name" value="ADCK_kinase"/>
</dbReference>
<accession>A0ABW1NLN7</accession>
<dbReference type="Proteomes" id="UP001596137">
    <property type="component" value="Unassembled WGS sequence"/>
</dbReference>
<keyword evidence="3" id="KW-0418">Kinase</keyword>
<dbReference type="InterPro" id="IPR000719">
    <property type="entry name" value="Prot_kinase_dom"/>
</dbReference>
<dbReference type="EMBL" id="JBHSRF010000034">
    <property type="protein sequence ID" value="MFC6083858.1"/>
    <property type="molecule type" value="Genomic_DNA"/>
</dbReference>
<evidence type="ECO:0000313" key="3">
    <source>
        <dbReference type="EMBL" id="MFC6083858.1"/>
    </source>
</evidence>
<dbReference type="PANTHER" id="PTHR45890:SF1">
    <property type="entry name" value="AARF DOMAIN CONTAINING KINASE 2"/>
    <property type="match status" value="1"/>
</dbReference>
<dbReference type="PROSITE" id="PS50011">
    <property type="entry name" value="PROTEIN_KINASE_DOM"/>
    <property type="match status" value="1"/>
</dbReference>
<gene>
    <name evidence="3" type="ORF">ACFP1K_22010</name>
</gene>
<dbReference type="CDD" id="cd05121">
    <property type="entry name" value="ABC1_ADCK3-like"/>
    <property type="match status" value="1"/>
</dbReference>
<feature type="transmembrane region" description="Helical" evidence="1">
    <location>
        <begin position="6"/>
        <end position="31"/>
    </location>
</feature>
<reference evidence="4" key="1">
    <citation type="journal article" date="2019" name="Int. J. Syst. Evol. Microbiol.">
        <title>The Global Catalogue of Microorganisms (GCM) 10K type strain sequencing project: providing services to taxonomists for standard genome sequencing and annotation.</title>
        <authorList>
            <consortium name="The Broad Institute Genomics Platform"/>
            <consortium name="The Broad Institute Genome Sequencing Center for Infectious Disease"/>
            <person name="Wu L."/>
            <person name="Ma J."/>
        </authorList>
    </citation>
    <scope>NUCLEOTIDE SEQUENCE [LARGE SCALE GENOMIC DNA]</scope>
    <source>
        <strain evidence="4">JCM 30346</strain>
    </source>
</reference>
<dbReference type="PANTHER" id="PTHR45890">
    <property type="entry name" value="AARF DOMAIN CONTAINING KINASE 2 (PREDICTED)"/>
    <property type="match status" value="1"/>
</dbReference>
<keyword evidence="1" id="KW-1133">Transmembrane helix</keyword>
<dbReference type="SUPFAM" id="SSF56112">
    <property type="entry name" value="Protein kinase-like (PK-like)"/>
    <property type="match status" value="1"/>
</dbReference>
<keyword evidence="1" id="KW-0812">Transmembrane</keyword>
<keyword evidence="3" id="KW-0808">Transferase</keyword>
<evidence type="ECO:0000256" key="1">
    <source>
        <dbReference type="SAM" id="Phobius"/>
    </source>
</evidence>
<sequence length="428" mass="46340">MSLLRTLARVAVVGTVAAAYMIPALAGVVAVRAVRGRARARVFLYRRIVRMLQALGPTYVKYGQIAGSRRDALPSELCDALSVLHDGVAPMSVRQSRRALRTAYGSELTKLFPTVDEKPVASGSIACVYRAVQADGKVVALKLKRPGIDARMRADLDLVRRMVRMAEGSAKMGGMPVGELAGYVSAAILGQLDFAKEAANSVRLRGILKPVKDVQVPTLIGEHSRPECLVFEYIPDLDSTTAEDLPYGVRARLAGTVLAAAQKMMFVDGFVHCDLHPGNLYLTKDARVVILDAGYSVQLPDRVRRLMGEYWMRLRAGDGRRCGEIVLESAVAVGDDTDVDAFVSAVEDLVNTIVGSGVQFDMFTFGNKLFDLQREYGIYAASDFAFPLMSLLILEGTVRGISPDVDFRQVGAQVGEKSPAQAQAPVTT</sequence>
<keyword evidence="1" id="KW-0472">Membrane</keyword>
<dbReference type="Pfam" id="PF03109">
    <property type="entry name" value="ABC1"/>
    <property type="match status" value="1"/>
</dbReference>